<dbReference type="InterPro" id="IPR050234">
    <property type="entry name" value="Nuclear_hormone_rcpt_NR1"/>
</dbReference>
<evidence type="ECO:0000256" key="2">
    <source>
        <dbReference type="ARBA" id="ARBA00022771"/>
    </source>
</evidence>
<evidence type="ECO:0000313" key="11">
    <source>
        <dbReference type="EMBL" id="OWA54205.1"/>
    </source>
</evidence>
<evidence type="ECO:0000256" key="1">
    <source>
        <dbReference type="ARBA" id="ARBA00022723"/>
    </source>
</evidence>
<organism evidence="11 12">
    <name type="scientific">Hypsibius exemplaris</name>
    <name type="common">Freshwater tardigrade</name>
    <dbReference type="NCBI Taxonomy" id="2072580"/>
    <lineage>
        <taxon>Eukaryota</taxon>
        <taxon>Metazoa</taxon>
        <taxon>Ecdysozoa</taxon>
        <taxon>Tardigrada</taxon>
        <taxon>Eutardigrada</taxon>
        <taxon>Parachela</taxon>
        <taxon>Hypsibioidea</taxon>
        <taxon>Hypsibiidae</taxon>
        <taxon>Hypsibius</taxon>
    </lineage>
</organism>
<keyword evidence="6" id="KW-0804">Transcription</keyword>
<dbReference type="PANTHER" id="PTHR24082">
    <property type="entry name" value="NUCLEAR HORMONE RECEPTOR"/>
    <property type="match status" value="1"/>
</dbReference>
<dbReference type="SMART" id="SM00399">
    <property type="entry name" value="ZnF_C4"/>
    <property type="match status" value="1"/>
</dbReference>
<dbReference type="GO" id="GO:0043565">
    <property type="term" value="F:sequence-specific DNA binding"/>
    <property type="evidence" value="ECO:0007669"/>
    <property type="project" value="InterPro"/>
</dbReference>
<dbReference type="CDD" id="cd06916">
    <property type="entry name" value="NR_DBD_like"/>
    <property type="match status" value="1"/>
</dbReference>
<keyword evidence="2" id="KW-0863">Zinc-finger</keyword>
<evidence type="ECO:0000256" key="6">
    <source>
        <dbReference type="ARBA" id="ARBA00023163"/>
    </source>
</evidence>
<evidence type="ECO:0000259" key="10">
    <source>
        <dbReference type="PROSITE" id="PS51030"/>
    </source>
</evidence>
<evidence type="ECO:0000256" key="3">
    <source>
        <dbReference type="ARBA" id="ARBA00022833"/>
    </source>
</evidence>
<evidence type="ECO:0000256" key="9">
    <source>
        <dbReference type="SAM" id="MobiDB-lite"/>
    </source>
</evidence>
<keyword evidence="7" id="KW-0675">Receptor</keyword>
<proteinExistence type="predicted"/>
<dbReference type="InterPro" id="IPR001628">
    <property type="entry name" value="Znf_hrmn_rcpt"/>
</dbReference>
<dbReference type="PROSITE" id="PS51030">
    <property type="entry name" value="NUCLEAR_REC_DBD_2"/>
    <property type="match status" value="1"/>
</dbReference>
<gene>
    <name evidence="11" type="ORF">BV898_18617</name>
</gene>
<evidence type="ECO:0000256" key="4">
    <source>
        <dbReference type="ARBA" id="ARBA00023015"/>
    </source>
</evidence>
<comment type="caution">
    <text evidence="11">The sequence shown here is derived from an EMBL/GenBank/DDBJ whole genome shotgun (WGS) entry which is preliminary data.</text>
</comment>
<protein>
    <recommendedName>
        <fullName evidence="10">Nuclear receptor domain-containing protein</fullName>
    </recommendedName>
</protein>
<keyword evidence="5" id="KW-0238">DNA-binding</keyword>
<sequence length="438" mass="50269">MKCLVCPRNATGNYYGAHTCEGCKGFFRRMLESGTEYNCNFGGKCEVTIRAACKACRFRQCLSVGMRKRRIPGASQTTRKESSRFPSPGFSVDSATQTQTLIVVGDCVVPSSAISSGSLESISGSETPTPLTDFMSRYLFLQSANSRQKVETFNAVQNAVDLVYGRQLSQWQTCMDRALIYGLVQTQPETTLENIVEAYREHNRESVTLTYQFAGMLPGASELDPSERSQLKAWWKWMAFWIIHRAPFLMEHESYITIGSQQYHYCHYWTSRMSDTTLTAMRDEFCANFRSIGLTQIETYILLAVIIFEPGTDADHESLRKSKDHSLHALHRHYTDLLFDVLKRRCADRSELSRTCRNLEKFFSELKRLYGLYCMYIPVLDSVKPQPADQIFDGNYIPFVLDAIHNKRDNRNLKRIHRSTHELCFAIDCSNRYKTDTI</sequence>
<keyword evidence="12" id="KW-1185">Reference proteome</keyword>
<keyword evidence="1" id="KW-0479">Metal-binding</keyword>
<dbReference type="GO" id="GO:0003700">
    <property type="term" value="F:DNA-binding transcription factor activity"/>
    <property type="evidence" value="ECO:0007669"/>
    <property type="project" value="InterPro"/>
</dbReference>
<dbReference type="Gene3D" id="3.30.50.10">
    <property type="entry name" value="Erythroid Transcription Factor GATA-1, subunit A"/>
    <property type="match status" value="1"/>
</dbReference>
<dbReference type="SUPFAM" id="SSF57716">
    <property type="entry name" value="Glucocorticoid receptor-like (DNA-binding domain)"/>
    <property type="match status" value="1"/>
</dbReference>
<dbReference type="Pfam" id="PF00105">
    <property type="entry name" value="zf-C4"/>
    <property type="match status" value="1"/>
</dbReference>
<dbReference type="OrthoDB" id="6159439at2759"/>
<keyword evidence="3" id="KW-0862">Zinc</keyword>
<accession>A0A9X6NHX5</accession>
<feature type="region of interest" description="Disordered" evidence="9">
    <location>
        <begin position="72"/>
        <end position="91"/>
    </location>
</feature>
<feature type="domain" description="Nuclear receptor" evidence="10">
    <location>
        <begin position="1"/>
        <end position="73"/>
    </location>
</feature>
<dbReference type="Gene3D" id="1.10.565.10">
    <property type="entry name" value="Retinoid X Receptor"/>
    <property type="match status" value="1"/>
</dbReference>
<evidence type="ECO:0000256" key="5">
    <source>
        <dbReference type="ARBA" id="ARBA00023125"/>
    </source>
</evidence>
<name>A0A9X6NHX5_HYPEX</name>
<dbReference type="InterPro" id="IPR035500">
    <property type="entry name" value="NHR-like_dom_sf"/>
</dbReference>
<evidence type="ECO:0000313" key="12">
    <source>
        <dbReference type="Proteomes" id="UP000192578"/>
    </source>
</evidence>
<keyword evidence="8" id="KW-0539">Nucleus</keyword>
<dbReference type="InterPro" id="IPR013088">
    <property type="entry name" value="Znf_NHR/GATA"/>
</dbReference>
<dbReference type="EMBL" id="MTYJ01000381">
    <property type="protein sequence ID" value="OWA54205.1"/>
    <property type="molecule type" value="Genomic_DNA"/>
</dbReference>
<dbReference type="PRINTS" id="PR00047">
    <property type="entry name" value="STROIDFINGER"/>
</dbReference>
<evidence type="ECO:0000256" key="8">
    <source>
        <dbReference type="ARBA" id="ARBA00023242"/>
    </source>
</evidence>
<reference evidence="12" key="1">
    <citation type="submission" date="2017-01" db="EMBL/GenBank/DDBJ databases">
        <title>Comparative genomics of anhydrobiosis in the tardigrade Hypsibius dujardini.</title>
        <authorList>
            <person name="Yoshida Y."/>
            <person name="Koutsovoulos G."/>
            <person name="Laetsch D."/>
            <person name="Stevens L."/>
            <person name="Kumar S."/>
            <person name="Horikawa D."/>
            <person name="Ishino K."/>
            <person name="Komine S."/>
            <person name="Tomita M."/>
            <person name="Blaxter M."/>
            <person name="Arakawa K."/>
        </authorList>
    </citation>
    <scope>NUCLEOTIDE SEQUENCE [LARGE SCALE GENOMIC DNA]</scope>
    <source>
        <strain evidence="12">Z151</strain>
    </source>
</reference>
<dbReference type="GO" id="GO:0008270">
    <property type="term" value="F:zinc ion binding"/>
    <property type="evidence" value="ECO:0007669"/>
    <property type="project" value="UniProtKB-KW"/>
</dbReference>
<dbReference type="AlphaFoldDB" id="A0A9X6NHX5"/>
<dbReference type="Proteomes" id="UP000192578">
    <property type="component" value="Unassembled WGS sequence"/>
</dbReference>
<dbReference type="SUPFAM" id="SSF48508">
    <property type="entry name" value="Nuclear receptor ligand-binding domain"/>
    <property type="match status" value="1"/>
</dbReference>
<keyword evidence="4" id="KW-0805">Transcription regulation</keyword>
<evidence type="ECO:0000256" key="7">
    <source>
        <dbReference type="ARBA" id="ARBA00023170"/>
    </source>
</evidence>